<protein>
    <submittedName>
        <fullName evidence="2">Uncharacterized protein</fullName>
    </submittedName>
</protein>
<keyword evidence="3" id="KW-1185">Reference proteome</keyword>
<dbReference type="AlphaFoldDB" id="K4AHL7"/>
<feature type="signal peptide" evidence="1">
    <location>
        <begin position="1"/>
        <end position="31"/>
    </location>
</feature>
<dbReference type="EMBL" id="AGNK02006144">
    <property type="status" value="NOT_ANNOTATED_CDS"/>
    <property type="molecule type" value="Genomic_DNA"/>
</dbReference>
<dbReference type="ExpressionAtlas" id="K4AHL7">
    <property type="expression patterns" value="baseline"/>
</dbReference>
<reference evidence="3" key="1">
    <citation type="journal article" date="2012" name="Nat. Biotechnol.">
        <title>Reference genome sequence of the model plant Setaria.</title>
        <authorList>
            <person name="Bennetzen J.L."/>
            <person name="Schmutz J."/>
            <person name="Wang H."/>
            <person name="Percifield R."/>
            <person name="Hawkins J."/>
            <person name="Pontaroli A.C."/>
            <person name="Estep M."/>
            <person name="Feng L."/>
            <person name="Vaughn J.N."/>
            <person name="Grimwood J."/>
            <person name="Jenkins J."/>
            <person name="Barry K."/>
            <person name="Lindquist E."/>
            <person name="Hellsten U."/>
            <person name="Deshpande S."/>
            <person name="Wang X."/>
            <person name="Wu X."/>
            <person name="Mitros T."/>
            <person name="Triplett J."/>
            <person name="Yang X."/>
            <person name="Ye C.Y."/>
            <person name="Mauro-Herrera M."/>
            <person name="Wang L."/>
            <person name="Li P."/>
            <person name="Sharma M."/>
            <person name="Sharma R."/>
            <person name="Ronald P.C."/>
            <person name="Panaud O."/>
            <person name="Kellogg E.A."/>
            <person name="Brutnell T.P."/>
            <person name="Doust A.N."/>
            <person name="Tuskan G.A."/>
            <person name="Rokhsar D."/>
            <person name="Devos K.M."/>
        </authorList>
    </citation>
    <scope>NUCLEOTIDE SEQUENCE [LARGE SCALE GENOMIC DNA]</scope>
    <source>
        <strain evidence="3">cv. Yugu1</strain>
    </source>
</reference>
<evidence type="ECO:0000256" key="1">
    <source>
        <dbReference type="SAM" id="SignalP"/>
    </source>
</evidence>
<organism evidence="2 3">
    <name type="scientific">Setaria italica</name>
    <name type="common">Foxtail millet</name>
    <name type="synonym">Panicum italicum</name>
    <dbReference type="NCBI Taxonomy" id="4555"/>
    <lineage>
        <taxon>Eukaryota</taxon>
        <taxon>Viridiplantae</taxon>
        <taxon>Streptophyta</taxon>
        <taxon>Embryophyta</taxon>
        <taxon>Tracheophyta</taxon>
        <taxon>Spermatophyta</taxon>
        <taxon>Magnoliopsida</taxon>
        <taxon>Liliopsida</taxon>
        <taxon>Poales</taxon>
        <taxon>Poaceae</taxon>
        <taxon>PACMAD clade</taxon>
        <taxon>Panicoideae</taxon>
        <taxon>Panicodae</taxon>
        <taxon>Paniceae</taxon>
        <taxon>Cenchrinae</taxon>
        <taxon>Setaria</taxon>
    </lineage>
</organism>
<dbReference type="EnsemblPlants" id="KQK92890">
    <property type="protein sequence ID" value="KQK92890"/>
    <property type="gene ID" value="SETIT_038323mg"/>
</dbReference>
<dbReference type="Proteomes" id="UP000004995">
    <property type="component" value="Unassembled WGS sequence"/>
</dbReference>
<sequence length="71" mass="7765">MAGSRADPTRAGPAAPCYSLLIGWLFIGGSGEDAAAGGSTMEMRMHIIQFFFGRTCEYWLQMLLCKRSQDS</sequence>
<dbReference type="HOGENOM" id="CLU_2965364_0_0_1"/>
<evidence type="ECO:0000313" key="2">
    <source>
        <dbReference type="EnsemblPlants" id="KQK92890"/>
    </source>
</evidence>
<keyword evidence="1" id="KW-0732">Signal</keyword>
<evidence type="ECO:0000313" key="3">
    <source>
        <dbReference type="Proteomes" id="UP000004995"/>
    </source>
</evidence>
<reference evidence="2" key="2">
    <citation type="submission" date="2018-08" db="UniProtKB">
        <authorList>
            <consortium name="EnsemblPlants"/>
        </authorList>
    </citation>
    <scope>IDENTIFICATION</scope>
    <source>
        <strain evidence="2">Yugu1</strain>
    </source>
</reference>
<dbReference type="Gramene" id="KQK92890">
    <property type="protein sequence ID" value="KQK92890"/>
    <property type="gene ID" value="SETIT_038323mg"/>
</dbReference>
<feature type="chain" id="PRO_5010128847" evidence="1">
    <location>
        <begin position="32"/>
        <end position="71"/>
    </location>
</feature>
<accession>K4AHL7</accession>
<name>K4AHL7_SETIT</name>
<proteinExistence type="predicted"/>